<name>A0A8S3PS66_MYTED</name>
<feature type="transmembrane region" description="Helical" evidence="5">
    <location>
        <begin position="668"/>
        <end position="691"/>
    </location>
</feature>
<feature type="transmembrane region" description="Helical" evidence="5">
    <location>
        <begin position="264"/>
        <end position="282"/>
    </location>
</feature>
<feature type="compositionally biased region" description="Acidic residues" evidence="6">
    <location>
        <begin position="360"/>
        <end position="376"/>
    </location>
</feature>
<evidence type="ECO:0000256" key="2">
    <source>
        <dbReference type="ARBA" id="ARBA00022692"/>
    </source>
</evidence>
<feature type="transmembrane region" description="Helical" evidence="5">
    <location>
        <begin position="638"/>
        <end position="656"/>
    </location>
</feature>
<keyword evidence="2 5" id="KW-0812">Transmembrane</keyword>
<dbReference type="OrthoDB" id="6147903at2759"/>
<keyword evidence="5" id="KW-0406">Ion transport</keyword>
<dbReference type="GO" id="GO:0016020">
    <property type="term" value="C:membrane"/>
    <property type="evidence" value="ECO:0007669"/>
    <property type="project" value="UniProtKB-SubCell"/>
</dbReference>
<dbReference type="InterPro" id="IPR006202">
    <property type="entry name" value="Neur_chan_lig-bd"/>
</dbReference>
<evidence type="ECO:0000256" key="5">
    <source>
        <dbReference type="RuleBase" id="RU000687"/>
    </source>
</evidence>
<dbReference type="Gene3D" id="1.20.58.390">
    <property type="entry name" value="Neurotransmitter-gated ion-channel transmembrane domain"/>
    <property type="match status" value="2"/>
</dbReference>
<reference evidence="9" key="1">
    <citation type="submission" date="2021-03" db="EMBL/GenBank/DDBJ databases">
        <authorList>
            <person name="Bekaert M."/>
        </authorList>
    </citation>
    <scope>NUCLEOTIDE SEQUENCE</scope>
</reference>
<gene>
    <name evidence="9" type="ORF">MEDL_1875</name>
</gene>
<dbReference type="PROSITE" id="PS00236">
    <property type="entry name" value="NEUROTR_ION_CHANNEL"/>
    <property type="match status" value="2"/>
</dbReference>
<dbReference type="AlphaFoldDB" id="A0A8S3PS66"/>
<dbReference type="Pfam" id="PF02932">
    <property type="entry name" value="Neur_chan_memb"/>
    <property type="match status" value="2"/>
</dbReference>
<dbReference type="InterPro" id="IPR036734">
    <property type="entry name" value="Neur_chan_lig-bd_sf"/>
</dbReference>
<feature type="domain" description="Neurotransmitter-gated ion-channel ligand-binding" evidence="7">
    <location>
        <begin position="413"/>
        <end position="606"/>
    </location>
</feature>
<keyword evidence="5" id="KW-0813">Transport</keyword>
<sequence length="791" mass="90053">MNQEMKMIRTMYIAVILITTFSSTVLCASHTDFQGFLSGTEFTTYNKKIFPKATQSDQMIVSMKYSLIAINKMDEAHGQMHLVGFIEASWTNDLLTAWAAGIDEMMIAQDNVWLPPISIHNTVETLQTLGYRSNKIRVNKDGTHTWKVGIVSKTSCKITMSHYPFDTHTCQLQFTPLGYLEDQVKLENSTSAIELTYFAENVQWWIDQTSISMSTINGASYLTFNLQISRRPGNVLINYALPVLILCILSSLSYMMPAESGERIAYSVVTFLSLVIYITMIADNIPRSSSPITIFSIYLTLMLVMSSLSMAMATLTLRVYSQEEATEIPLWLKHVTSFLKCQKGKNCCSKKKRKSKIGDSSDEWGDDEFDKEEDDESVTEEYTDWDEMQWKDVGVPISSQSSDDFKNFLDSSTFTSYNKKIFPKEAQTDKLTVYMKFYLIAITNFDEIAGQLELVGFIDVNWTNDLLTWTAGTNPMTEILLPQDNFWKPSLVLSNSVESLEELGHTSYKMRITSTGVHSWTVGVVSKTGCPVDVSYYPFDTQSCKVKFTPWGYYDNQVFLENTTNVIDLTYYQTNVEWDLAATTVDQETFNSAAYLTYTLTMKRRPGYFLINMVIPIVILGLLNGLVFLLPADSGERVGYAVTAFLTFAVFLTMVSENLPQASQPMSLLCYFLTLMLVMSALSTIITIMTLRVYHQDDSIEIPKWLKHLTSFLTCRKCKKWRNDMDPPEIEPDPTEEIDIDTPPMYNYDYDLDDIQWKTVGELLDWFFFIMFLVGTLTVSVFFLVPLATAA</sequence>
<keyword evidence="4 5" id="KW-0472">Membrane</keyword>
<evidence type="ECO:0000256" key="4">
    <source>
        <dbReference type="ARBA" id="ARBA00023136"/>
    </source>
</evidence>
<feature type="transmembrane region" description="Helical" evidence="5">
    <location>
        <begin position="766"/>
        <end position="788"/>
    </location>
</feature>
<evidence type="ECO:0000313" key="10">
    <source>
        <dbReference type="Proteomes" id="UP000683360"/>
    </source>
</evidence>
<dbReference type="Gene3D" id="2.70.170.10">
    <property type="entry name" value="Neurotransmitter-gated ion-channel ligand-binding domain"/>
    <property type="match status" value="2"/>
</dbReference>
<dbReference type="CDD" id="cd19051">
    <property type="entry name" value="LGIC_TM_cation"/>
    <property type="match status" value="2"/>
</dbReference>
<accession>A0A8S3PS66</accession>
<dbReference type="GO" id="GO:0004888">
    <property type="term" value="F:transmembrane signaling receptor activity"/>
    <property type="evidence" value="ECO:0007669"/>
    <property type="project" value="InterPro"/>
</dbReference>
<dbReference type="PRINTS" id="PR00252">
    <property type="entry name" value="NRIONCHANNEL"/>
</dbReference>
<comment type="similarity">
    <text evidence="5">Belongs to the ligand-gated ion channel (TC 1.A.9) family.</text>
</comment>
<dbReference type="InterPro" id="IPR036719">
    <property type="entry name" value="Neuro-gated_channel_TM_sf"/>
</dbReference>
<comment type="caution">
    <text evidence="9">The sequence shown here is derived from an EMBL/GenBank/DDBJ whole genome shotgun (WGS) entry which is preliminary data.</text>
</comment>
<dbReference type="SUPFAM" id="SSF63712">
    <property type="entry name" value="Nicotinic receptor ligand binding domain-like"/>
    <property type="match status" value="2"/>
</dbReference>
<feature type="region of interest" description="Disordered" evidence="6">
    <location>
        <begin position="352"/>
        <end position="376"/>
    </location>
</feature>
<dbReference type="CDD" id="cd18989">
    <property type="entry name" value="LGIC_ECD_cation"/>
    <property type="match status" value="2"/>
</dbReference>
<proteinExistence type="inferred from homology"/>
<keyword evidence="3 5" id="KW-1133">Transmembrane helix</keyword>
<feature type="transmembrane region" description="Helical" evidence="5">
    <location>
        <begin position="609"/>
        <end position="632"/>
    </location>
</feature>
<evidence type="ECO:0000256" key="3">
    <source>
        <dbReference type="ARBA" id="ARBA00022989"/>
    </source>
</evidence>
<dbReference type="GO" id="GO:0005230">
    <property type="term" value="F:extracellular ligand-gated monoatomic ion channel activity"/>
    <property type="evidence" value="ECO:0007669"/>
    <property type="project" value="InterPro"/>
</dbReference>
<dbReference type="InterPro" id="IPR006201">
    <property type="entry name" value="Neur_channel"/>
</dbReference>
<feature type="domain" description="Neurotransmitter-gated ion-channel ligand-binding" evidence="7">
    <location>
        <begin position="42"/>
        <end position="232"/>
    </location>
</feature>
<dbReference type="EMBL" id="CAJPWZ010000128">
    <property type="protein sequence ID" value="CAG2186341.1"/>
    <property type="molecule type" value="Genomic_DNA"/>
</dbReference>
<dbReference type="InterPro" id="IPR006029">
    <property type="entry name" value="Neurotrans-gated_channel_TM"/>
</dbReference>
<comment type="subcellular location">
    <subcellularLocation>
        <location evidence="1">Membrane</location>
        <topology evidence="1">Multi-pass membrane protein</topology>
    </subcellularLocation>
</comment>
<evidence type="ECO:0000256" key="6">
    <source>
        <dbReference type="SAM" id="MobiDB-lite"/>
    </source>
</evidence>
<dbReference type="FunFam" id="2.70.170.10:FF:000028">
    <property type="entry name" value="AcetylCholine Receptor"/>
    <property type="match status" value="1"/>
</dbReference>
<dbReference type="InterPro" id="IPR018000">
    <property type="entry name" value="Neurotransmitter_ion_chnl_CS"/>
</dbReference>
<keyword evidence="5" id="KW-0407">Ion channel</keyword>
<evidence type="ECO:0000259" key="8">
    <source>
        <dbReference type="Pfam" id="PF02932"/>
    </source>
</evidence>
<dbReference type="Proteomes" id="UP000683360">
    <property type="component" value="Unassembled WGS sequence"/>
</dbReference>
<evidence type="ECO:0000256" key="1">
    <source>
        <dbReference type="ARBA" id="ARBA00004141"/>
    </source>
</evidence>
<evidence type="ECO:0000259" key="7">
    <source>
        <dbReference type="Pfam" id="PF02931"/>
    </source>
</evidence>
<feature type="transmembrane region" description="Helical" evidence="5">
    <location>
        <begin position="294"/>
        <end position="317"/>
    </location>
</feature>
<feature type="domain" description="Neurotransmitter-gated ion-channel transmembrane" evidence="8">
    <location>
        <begin position="241"/>
        <end position="356"/>
    </location>
</feature>
<comment type="caution">
    <text evidence="5">Lacks conserved residue(s) required for the propagation of feature annotation.</text>
</comment>
<evidence type="ECO:0000313" key="9">
    <source>
        <dbReference type="EMBL" id="CAG2186341.1"/>
    </source>
</evidence>
<dbReference type="Pfam" id="PF02931">
    <property type="entry name" value="Neur_chan_LBD"/>
    <property type="match status" value="2"/>
</dbReference>
<feature type="transmembrane region" description="Helical" evidence="5">
    <location>
        <begin position="236"/>
        <end position="257"/>
    </location>
</feature>
<dbReference type="InterPro" id="IPR038050">
    <property type="entry name" value="Neuro_actylchol_rec"/>
</dbReference>
<organism evidence="9 10">
    <name type="scientific">Mytilus edulis</name>
    <name type="common">Blue mussel</name>
    <dbReference type="NCBI Taxonomy" id="6550"/>
    <lineage>
        <taxon>Eukaryota</taxon>
        <taxon>Metazoa</taxon>
        <taxon>Spiralia</taxon>
        <taxon>Lophotrochozoa</taxon>
        <taxon>Mollusca</taxon>
        <taxon>Bivalvia</taxon>
        <taxon>Autobranchia</taxon>
        <taxon>Pteriomorphia</taxon>
        <taxon>Mytilida</taxon>
        <taxon>Mytiloidea</taxon>
        <taxon>Mytilidae</taxon>
        <taxon>Mytilinae</taxon>
        <taxon>Mytilus</taxon>
    </lineage>
</organism>
<feature type="domain" description="Neurotransmitter-gated ion-channel transmembrane" evidence="8">
    <location>
        <begin position="613"/>
        <end position="710"/>
    </location>
</feature>
<protein>
    <submittedName>
        <fullName evidence="9">Uncharacterized protein</fullName>
    </submittedName>
</protein>
<dbReference type="PANTHER" id="PTHR18945">
    <property type="entry name" value="NEUROTRANSMITTER GATED ION CHANNEL"/>
    <property type="match status" value="1"/>
</dbReference>
<dbReference type="SUPFAM" id="SSF90112">
    <property type="entry name" value="Neurotransmitter-gated ion-channel transmembrane pore"/>
    <property type="match status" value="2"/>
</dbReference>
<keyword evidence="10" id="KW-1185">Reference proteome</keyword>